<evidence type="ECO:0000256" key="1">
    <source>
        <dbReference type="SAM" id="Phobius"/>
    </source>
</evidence>
<keyword evidence="1" id="KW-0812">Transmembrane</keyword>
<dbReference type="RefSeq" id="WP_379497659.1">
    <property type="nucleotide sequence ID" value="NZ_JBHSAO010000011.1"/>
</dbReference>
<dbReference type="Pfam" id="PF05901">
    <property type="entry name" value="Excalibur"/>
    <property type="match status" value="1"/>
</dbReference>
<accession>A0ABV8H2B0</accession>
<sequence>MYILKVCTSARNAGAAPVRSCDPGYASHFDRERRWDWMNIFNILFNKTYIILTLLML</sequence>
<dbReference type="InterPro" id="IPR008613">
    <property type="entry name" value="Excalibur_Ca-bd_domain"/>
</dbReference>
<organism evidence="3 4">
    <name type="scientific">Oceanobacillus longus</name>
    <dbReference type="NCBI Taxonomy" id="930120"/>
    <lineage>
        <taxon>Bacteria</taxon>
        <taxon>Bacillati</taxon>
        <taxon>Bacillota</taxon>
        <taxon>Bacilli</taxon>
        <taxon>Bacillales</taxon>
        <taxon>Bacillaceae</taxon>
        <taxon>Oceanobacillus</taxon>
    </lineage>
</organism>
<evidence type="ECO:0000313" key="4">
    <source>
        <dbReference type="Proteomes" id="UP001595772"/>
    </source>
</evidence>
<dbReference type="Proteomes" id="UP001595772">
    <property type="component" value="Unassembled WGS sequence"/>
</dbReference>
<evidence type="ECO:0000259" key="2">
    <source>
        <dbReference type="Pfam" id="PF05901"/>
    </source>
</evidence>
<protein>
    <submittedName>
        <fullName evidence="3">Excalibur calcium-binding domain-containing protein</fullName>
    </submittedName>
</protein>
<keyword evidence="4" id="KW-1185">Reference proteome</keyword>
<comment type="caution">
    <text evidence="3">The sequence shown here is derived from an EMBL/GenBank/DDBJ whole genome shotgun (WGS) entry which is preliminary data.</text>
</comment>
<keyword evidence="1" id="KW-0472">Membrane</keyword>
<reference evidence="4" key="1">
    <citation type="journal article" date="2019" name="Int. J. Syst. Evol. Microbiol.">
        <title>The Global Catalogue of Microorganisms (GCM) 10K type strain sequencing project: providing services to taxonomists for standard genome sequencing and annotation.</title>
        <authorList>
            <consortium name="The Broad Institute Genomics Platform"/>
            <consortium name="The Broad Institute Genome Sequencing Center for Infectious Disease"/>
            <person name="Wu L."/>
            <person name="Ma J."/>
        </authorList>
    </citation>
    <scope>NUCLEOTIDE SEQUENCE [LARGE SCALE GENOMIC DNA]</scope>
    <source>
        <strain evidence="4">IBRC-M 10703</strain>
    </source>
</reference>
<proteinExistence type="predicted"/>
<gene>
    <name evidence="3" type="ORF">ACFOUV_15340</name>
</gene>
<feature type="transmembrane region" description="Helical" evidence="1">
    <location>
        <begin position="37"/>
        <end position="56"/>
    </location>
</feature>
<keyword evidence="1" id="KW-1133">Transmembrane helix</keyword>
<name>A0ABV8H2B0_9BACI</name>
<feature type="domain" description="Excalibur calcium-binding" evidence="2">
    <location>
        <begin position="7"/>
        <end position="31"/>
    </location>
</feature>
<evidence type="ECO:0000313" key="3">
    <source>
        <dbReference type="EMBL" id="MFC4025168.1"/>
    </source>
</evidence>
<dbReference type="EMBL" id="JBHSAO010000011">
    <property type="protein sequence ID" value="MFC4025168.1"/>
    <property type="molecule type" value="Genomic_DNA"/>
</dbReference>